<evidence type="ECO:0000313" key="1">
    <source>
        <dbReference type="EMBL" id="VSJ54937.1"/>
    </source>
</evidence>
<dbReference type="RefSeq" id="WP_050123440.1">
    <property type="nucleotide sequence ID" value="NZ_CICV01000050.1"/>
</dbReference>
<organism evidence="1 2">
    <name type="scientific">Streptococcus pneumoniae</name>
    <dbReference type="NCBI Taxonomy" id="1313"/>
    <lineage>
        <taxon>Bacteria</taxon>
        <taxon>Bacillati</taxon>
        <taxon>Bacillota</taxon>
        <taxon>Bacilli</taxon>
        <taxon>Lactobacillales</taxon>
        <taxon>Streptococcaceae</taxon>
        <taxon>Streptococcus</taxon>
    </lineage>
</organism>
<dbReference type="InterPro" id="IPR037226">
    <property type="entry name" value="CAC2185-like_sf"/>
</dbReference>
<name>A0A0T8FC20_STREE</name>
<dbReference type="Proteomes" id="UP000314170">
    <property type="component" value="Unassembled WGS sequence"/>
</dbReference>
<dbReference type="InterPro" id="IPR015037">
    <property type="entry name" value="DUF1919"/>
</dbReference>
<dbReference type="Pfam" id="PF08942">
    <property type="entry name" value="DUF1919"/>
    <property type="match status" value="1"/>
</dbReference>
<dbReference type="SUPFAM" id="SSF142795">
    <property type="entry name" value="CAC2185-like"/>
    <property type="match status" value="1"/>
</dbReference>
<proteinExistence type="predicted"/>
<evidence type="ECO:0000313" key="2">
    <source>
        <dbReference type="Proteomes" id="UP000314170"/>
    </source>
</evidence>
<gene>
    <name evidence="1" type="primary">epsH</name>
    <name evidence="1" type="ORF">SAMEA104154639_02044</name>
</gene>
<reference evidence="1 2" key="1">
    <citation type="submission" date="2019-04" db="EMBL/GenBank/DDBJ databases">
        <authorList>
            <consortium name="Pathogen Informatics"/>
        </authorList>
    </citation>
    <scope>NUCLEOTIDE SEQUENCE [LARGE SCALE GENOMIC DNA]</scope>
    <source>
        <strain evidence="1 2">GPSC38</strain>
    </source>
</reference>
<protein>
    <submittedName>
        <fullName evidence="1">Putative capsular polysaccharide biosynthesis protein</fullName>
    </submittedName>
</protein>
<dbReference type="EMBL" id="CABBZR010000026">
    <property type="protein sequence ID" value="VSJ54937.1"/>
    <property type="molecule type" value="Genomic_DNA"/>
</dbReference>
<dbReference type="AlphaFoldDB" id="A0A0T8FC20"/>
<accession>A0A0T8FC20</accession>
<sequence>MFIQKIKKIIRVFLRKSLVKDYRQRIQNKEFTLITSNCVGGLISHDLGLQFRSPTINMYIEAADFIQFCSHLERYLKEDLSFIEVNQDGHFVALCGDIKIYIVHYNSFEEFAKKWSERAKRVDFDQLYLMMSERDGCRYEDIVKFDTLPYKNKVIFTSKEMPEIQSAFYIPGIETKNNQKHKVKSVTTYLNSFTGKRYIDLFDFVEFLNTGRKQLSKYEK</sequence>